<comment type="catalytic activity">
    <reaction evidence="1">
        <text>Release of an N-terminal tripeptide from a polypeptide.</text>
        <dbReference type="EC" id="3.4.14.10"/>
    </reaction>
</comment>
<dbReference type="Proteomes" id="UP000452235">
    <property type="component" value="Unassembled WGS sequence"/>
</dbReference>
<dbReference type="SUPFAM" id="SSF52743">
    <property type="entry name" value="Subtilisin-like"/>
    <property type="match status" value="1"/>
</dbReference>
<dbReference type="CDD" id="cd11377">
    <property type="entry name" value="Pro-peptidase_S53"/>
    <property type="match status" value="1"/>
</dbReference>
<dbReference type="Pfam" id="PF09286">
    <property type="entry name" value="Pro-kuma_activ"/>
    <property type="match status" value="1"/>
</dbReference>
<keyword evidence="9 15" id="KW-0378">Hydrolase</keyword>
<dbReference type="GO" id="GO:0004252">
    <property type="term" value="F:serine-type endopeptidase activity"/>
    <property type="evidence" value="ECO:0007669"/>
    <property type="project" value="UniProtKB-UniRule"/>
</dbReference>
<feature type="active site" description="Charge relay system" evidence="15">
    <location>
        <position position="293"/>
    </location>
</feature>
<evidence type="ECO:0000259" key="16">
    <source>
        <dbReference type="PROSITE" id="PS51695"/>
    </source>
</evidence>
<feature type="binding site" evidence="15">
    <location>
        <position position="581"/>
    </location>
    <ligand>
        <name>Ca(2+)</name>
        <dbReference type="ChEBI" id="CHEBI:29108"/>
    </ligand>
</feature>
<dbReference type="InterPro" id="IPR050819">
    <property type="entry name" value="Tripeptidyl-peptidase_I"/>
</dbReference>
<keyword evidence="12" id="KW-0843">Virulence</keyword>
<dbReference type="PROSITE" id="PS51695">
    <property type="entry name" value="SEDOLISIN"/>
    <property type="match status" value="1"/>
</dbReference>
<evidence type="ECO:0000256" key="14">
    <source>
        <dbReference type="ARBA" id="ARBA00023180"/>
    </source>
</evidence>
<feature type="active site" description="Charge relay system" evidence="15">
    <location>
        <position position="504"/>
    </location>
</feature>
<keyword evidence="18" id="KW-1185">Reference proteome</keyword>
<dbReference type="GO" id="GO:0046872">
    <property type="term" value="F:metal ion binding"/>
    <property type="evidence" value="ECO:0007669"/>
    <property type="project" value="UniProtKB-UniRule"/>
</dbReference>
<keyword evidence="5" id="KW-0964">Secreted</keyword>
<dbReference type="CDD" id="cd04056">
    <property type="entry name" value="Peptidases_S53"/>
    <property type="match status" value="1"/>
</dbReference>
<evidence type="ECO:0000256" key="5">
    <source>
        <dbReference type="ARBA" id="ARBA00022525"/>
    </source>
</evidence>
<sequence>MLPCLVNNGALSLAVLSLLTSSVAGEVFEKLSAVPKGWHFSHAAPADAPISLKIALKQHDVEGFEQALLDMSTPGHENYGKHFHEHDEMKRMLLPSDTAVDAVQTWLTSAGITDYDLDADWINLRTTVEHANALLDTQFGWYENEVRHITRLRTLQYSIPETVAAHINMVQPTTRFGQIQPDRATFHAHHTSSDARILSALAAASNSTSCDSVITPKCLKDLYKVGDYQADPDSGSQVAFASYLEEYARYADMVKFQNSLAPYAKGQNFSVVLYNGGVNDQSSSADSGEANLDLQTIMGLSAPLPITEYITGGRGKLIPDLSEPDPNDNSNEPYLEFLQNILKLDQNELPQVISTSYGEDEQTIPRGYAESVCNMLAQLGSRGVSVVFSSGDSGVGAACQTNDGRNQTHFNPQFPASCPWVTSVGATTKTNPEQAVYFSSGGFSDFWKRPKYQDEAVAAYLDTLGDKFAGLFNKGGRAFPDVAAQGMNYAIYDKGTLGRLDGTSCSAPAFSAIISLLNDARLREGKPTMGFLNPWLYGEGREALNDVVVGGSKGCDGRDRFGGKPNGSPVVPFASWNATQGWDPVTGLGTPNFAKMLELAPSLQIDIDMHFLLALVPSAPWRRPSLLLRGILLWMPGSTEVVELSTTITTCPEDELSCGCKYILFDRVCIAWHWYTVSGFWNWSDAHGLFEYSFGQLEHFNRPSEFWI</sequence>
<keyword evidence="7 15" id="KW-0479">Metal-binding</keyword>
<dbReference type="EC" id="3.4.14.10" evidence="4"/>
<evidence type="ECO:0000256" key="7">
    <source>
        <dbReference type="ARBA" id="ARBA00022723"/>
    </source>
</evidence>
<comment type="caution">
    <text evidence="17">The sequence shown here is derived from an EMBL/GenBank/DDBJ whole genome shotgun (WGS) entry which is preliminary data.</text>
</comment>
<evidence type="ECO:0000256" key="11">
    <source>
        <dbReference type="ARBA" id="ARBA00022837"/>
    </source>
</evidence>
<reference evidence="17 18" key="1">
    <citation type="submission" date="2020-01" db="EMBL/GenBank/DDBJ databases">
        <title>Aspergillus terreus IFO 6365 whole genome shotgun sequence.</title>
        <authorList>
            <person name="Kanamasa S."/>
            <person name="Takahashi H."/>
        </authorList>
    </citation>
    <scope>NUCLEOTIDE SEQUENCE [LARGE SCALE GENOMIC DNA]</scope>
    <source>
        <strain evidence="17 18">IFO 6365</strain>
    </source>
</reference>
<dbReference type="Gene3D" id="3.40.50.200">
    <property type="entry name" value="Peptidase S8/S53 domain"/>
    <property type="match status" value="1"/>
</dbReference>
<dbReference type="EMBL" id="BLJY01000002">
    <property type="protein sequence ID" value="GFF13138.1"/>
    <property type="molecule type" value="Genomic_DNA"/>
</dbReference>
<dbReference type="InterPro" id="IPR000209">
    <property type="entry name" value="Peptidase_S8/S53_dom"/>
</dbReference>
<dbReference type="OrthoDB" id="409122at2759"/>
<dbReference type="FunFam" id="3.40.50.200:FF:000015">
    <property type="entry name" value="Tripeptidyl peptidase A"/>
    <property type="match status" value="1"/>
</dbReference>
<comment type="subcellular location">
    <subcellularLocation>
        <location evidence="3">Secreted</location>
        <location evidence="3">Extracellular space</location>
    </subcellularLocation>
</comment>
<evidence type="ECO:0000256" key="6">
    <source>
        <dbReference type="ARBA" id="ARBA00022670"/>
    </source>
</evidence>
<evidence type="ECO:0000256" key="3">
    <source>
        <dbReference type="ARBA" id="ARBA00004239"/>
    </source>
</evidence>
<feature type="binding site" evidence="15">
    <location>
        <position position="546"/>
    </location>
    <ligand>
        <name>Ca(2+)</name>
        <dbReference type="ChEBI" id="CHEBI:29108"/>
    </ligand>
</feature>
<comment type="function">
    <text evidence="2">Secreted tripeptidyl-peptidase which degrades proteins at acidic pHs and is involved in virulence.</text>
</comment>
<dbReference type="InterPro" id="IPR036852">
    <property type="entry name" value="Peptidase_S8/S53_dom_sf"/>
</dbReference>
<evidence type="ECO:0000256" key="8">
    <source>
        <dbReference type="ARBA" id="ARBA00022729"/>
    </source>
</evidence>
<protein>
    <recommendedName>
        <fullName evidence="4">tripeptidyl-peptidase II</fullName>
        <ecNumber evidence="4">3.4.14.10</ecNumber>
    </recommendedName>
</protein>
<accession>A0A5M3YTY1</accession>
<dbReference type="InterPro" id="IPR030400">
    <property type="entry name" value="Sedolisin_dom"/>
</dbReference>
<evidence type="ECO:0000256" key="9">
    <source>
        <dbReference type="ARBA" id="ARBA00022801"/>
    </source>
</evidence>
<feature type="binding site" evidence="15">
    <location>
        <position position="583"/>
    </location>
    <ligand>
        <name>Ca(2+)</name>
        <dbReference type="ChEBI" id="CHEBI:29108"/>
    </ligand>
</feature>
<evidence type="ECO:0000313" key="18">
    <source>
        <dbReference type="Proteomes" id="UP000452235"/>
    </source>
</evidence>
<feature type="binding site" evidence="15">
    <location>
        <position position="547"/>
    </location>
    <ligand>
        <name>Ca(2+)</name>
        <dbReference type="ChEBI" id="CHEBI:29108"/>
    </ligand>
</feature>
<dbReference type="GO" id="GO:0005576">
    <property type="term" value="C:extracellular region"/>
    <property type="evidence" value="ECO:0007669"/>
    <property type="project" value="UniProtKB-SubCell"/>
</dbReference>
<dbReference type="PANTHER" id="PTHR14218">
    <property type="entry name" value="PROTEASE S8 TRIPEPTIDYL PEPTIDASE I CLN2"/>
    <property type="match status" value="1"/>
</dbReference>
<keyword evidence="13" id="KW-0865">Zymogen</keyword>
<dbReference type="VEuPathDB" id="FungiDB:ATEG_02150"/>
<dbReference type="PANTHER" id="PTHR14218:SF15">
    <property type="entry name" value="TRIPEPTIDYL-PEPTIDASE 1"/>
    <property type="match status" value="1"/>
</dbReference>
<dbReference type="GO" id="GO:0006508">
    <property type="term" value="P:proteolysis"/>
    <property type="evidence" value="ECO:0007669"/>
    <property type="project" value="UniProtKB-KW"/>
</dbReference>
<evidence type="ECO:0000313" key="17">
    <source>
        <dbReference type="EMBL" id="GFF13138.1"/>
    </source>
</evidence>
<keyword evidence="11 15" id="KW-0106">Calcium</keyword>
<comment type="cofactor">
    <cofactor evidence="15">
        <name>Ca(2+)</name>
        <dbReference type="ChEBI" id="CHEBI:29108"/>
    </cofactor>
    <text evidence="15">Binds 1 Ca(2+) ion per subunit.</text>
</comment>
<keyword evidence="6 15" id="KW-0645">Protease</keyword>
<proteinExistence type="predicted"/>
<feature type="domain" description="Peptidase S53" evidence="16">
    <location>
        <begin position="213"/>
        <end position="603"/>
    </location>
</feature>
<keyword evidence="14" id="KW-0325">Glycoprotein</keyword>
<dbReference type="GO" id="GO:0008240">
    <property type="term" value="F:tripeptidyl-peptidase activity"/>
    <property type="evidence" value="ECO:0007669"/>
    <property type="project" value="UniProtKB-EC"/>
</dbReference>
<dbReference type="Pfam" id="PF00082">
    <property type="entry name" value="Peptidase_S8"/>
    <property type="match status" value="1"/>
</dbReference>
<dbReference type="InterPro" id="IPR015366">
    <property type="entry name" value="S53_propep"/>
</dbReference>
<dbReference type="VEuPathDB" id="FungiDB:ATEG_02151"/>
<evidence type="ECO:0000256" key="13">
    <source>
        <dbReference type="ARBA" id="ARBA00023145"/>
    </source>
</evidence>
<evidence type="ECO:0000256" key="12">
    <source>
        <dbReference type="ARBA" id="ARBA00023026"/>
    </source>
</evidence>
<feature type="active site" description="Charge relay system" evidence="15">
    <location>
        <position position="289"/>
    </location>
</feature>
<dbReference type="SUPFAM" id="SSF54897">
    <property type="entry name" value="Protease propeptides/inhibitors"/>
    <property type="match status" value="1"/>
</dbReference>
<evidence type="ECO:0000256" key="2">
    <source>
        <dbReference type="ARBA" id="ARBA00002451"/>
    </source>
</evidence>
<dbReference type="AlphaFoldDB" id="A0A5M3YTY1"/>
<evidence type="ECO:0000256" key="15">
    <source>
        <dbReference type="PROSITE-ProRule" id="PRU01032"/>
    </source>
</evidence>
<keyword evidence="10 15" id="KW-0720">Serine protease</keyword>
<evidence type="ECO:0000256" key="1">
    <source>
        <dbReference type="ARBA" id="ARBA00001910"/>
    </source>
</evidence>
<dbReference type="SMART" id="SM00944">
    <property type="entry name" value="Pro-kuma_activ"/>
    <property type="match status" value="1"/>
</dbReference>
<gene>
    <name evidence="17" type="ORF">ATEIFO6365_0002024800</name>
</gene>
<evidence type="ECO:0000256" key="4">
    <source>
        <dbReference type="ARBA" id="ARBA00012462"/>
    </source>
</evidence>
<evidence type="ECO:0000256" key="10">
    <source>
        <dbReference type="ARBA" id="ARBA00022825"/>
    </source>
</evidence>
<name>A0A5M3YTY1_ASPTE</name>
<organism evidence="17 18">
    <name type="scientific">Aspergillus terreus</name>
    <dbReference type="NCBI Taxonomy" id="33178"/>
    <lineage>
        <taxon>Eukaryota</taxon>
        <taxon>Fungi</taxon>
        <taxon>Dikarya</taxon>
        <taxon>Ascomycota</taxon>
        <taxon>Pezizomycotina</taxon>
        <taxon>Eurotiomycetes</taxon>
        <taxon>Eurotiomycetidae</taxon>
        <taxon>Eurotiales</taxon>
        <taxon>Aspergillaceae</taxon>
        <taxon>Aspergillus</taxon>
        <taxon>Aspergillus subgen. Circumdati</taxon>
    </lineage>
</organism>
<keyword evidence="8" id="KW-0732">Signal</keyword>